<gene>
    <name evidence="1" type="ORF">K3G42_008984</name>
</gene>
<evidence type="ECO:0000313" key="1">
    <source>
        <dbReference type="EMBL" id="KAH7997818.1"/>
    </source>
</evidence>
<evidence type="ECO:0000313" key="2">
    <source>
        <dbReference type="Proteomes" id="UP000827872"/>
    </source>
</evidence>
<organism evidence="1 2">
    <name type="scientific">Sphaerodactylus townsendi</name>
    <dbReference type="NCBI Taxonomy" id="933632"/>
    <lineage>
        <taxon>Eukaryota</taxon>
        <taxon>Metazoa</taxon>
        <taxon>Chordata</taxon>
        <taxon>Craniata</taxon>
        <taxon>Vertebrata</taxon>
        <taxon>Euteleostomi</taxon>
        <taxon>Lepidosauria</taxon>
        <taxon>Squamata</taxon>
        <taxon>Bifurcata</taxon>
        <taxon>Gekkota</taxon>
        <taxon>Sphaerodactylidae</taxon>
        <taxon>Sphaerodactylus</taxon>
    </lineage>
</organism>
<reference evidence="1" key="1">
    <citation type="submission" date="2021-08" db="EMBL/GenBank/DDBJ databases">
        <title>The first chromosome-level gecko genome reveals the dynamic sex chromosomes of Neotropical dwarf geckos (Sphaerodactylidae: Sphaerodactylus).</title>
        <authorList>
            <person name="Pinto B.J."/>
            <person name="Keating S.E."/>
            <person name="Gamble T."/>
        </authorList>
    </citation>
    <scope>NUCLEOTIDE SEQUENCE</scope>
    <source>
        <strain evidence="1">TG3544</strain>
    </source>
</reference>
<accession>A0ACB8EXS8</accession>
<proteinExistence type="predicted"/>
<dbReference type="EMBL" id="CM037625">
    <property type="protein sequence ID" value="KAH7997818.1"/>
    <property type="molecule type" value="Genomic_DNA"/>
</dbReference>
<protein>
    <submittedName>
        <fullName evidence="1">Uncharacterized protein</fullName>
    </submittedName>
</protein>
<name>A0ACB8EXS8_9SAUR</name>
<sequence length="124" mass="14027">MGSFQKHLRKGAQLGLFWAGMQRSFFLPWIKIRSFPKQGHHSHTGNLGPERKTWLRLTPKAPGGCLGWGRPKSIPVVSAWQCREGWMHLRASISDCLKAQLAFRPKGLHHQLVSLLPAFQIGHT</sequence>
<keyword evidence="2" id="KW-1185">Reference proteome</keyword>
<dbReference type="Proteomes" id="UP000827872">
    <property type="component" value="Linkage Group LG12"/>
</dbReference>
<comment type="caution">
    <text evidence="1">The sequence shown here is derived from an EMBL/GenBank/DDBJ whole genome shotgun (WGS) entry which is preliminary data.</text>
</comment>